<keyword evidence="3" id="KW-1185">Reference proteome</keyword>
<dbReference type="Proteomes" id="UP000004816">
    <property type="component" value="Unassembled WGS sequence"/>
</dbReference>
<dbReference type="EMBL" id="ACZI02000002">
    <property type="protein sequence ID" value="EFV12866.1"/>
    <property type="molecule type" value="Genomic_DNA"/>
</dbReference>
<protein>
    <submittedName>
        <fullName evidence="2">Uncharacterized protein</fullName>
    </submittedName>
</protein>
<dbReference type="AlphaFoldDB" id="E5XS81"/>
<feature type="region of interest" description="Disordered" evidence="1">
    <location>
        <begin position="60"/>
        <end position="82"/>
    </location>
</feature>
<feature type="region of interest" description="Disordered" evidence="1">
    <location>
        <begin position="1"/>
        <end position="42"/>
    </location>
</feature>
<evidence type="ECO:0000313" key="2">
    <source>
        <dbReference type="EMBL" id="EFV12866.1"/>
    </source>
</evidence>
<accession>E5XS81</accession>
<comment type="caution">
    <text evidence="2">The sequence shown here is derived from an EMBL/GenBank/DDBJ whole genome shotgun (WGS) entry which is preliminary data.</text>
</comment>
<name>E5XS81_SEGRC</name>
<proteinExistence type="predicted"/>
<gene>
    <name evidence="2" type="ORF">HMPREF9336_02353</name>
</gene>
<dbReference type="HOGENOM" id="CLU_2318504_0_0_11"/>
<evidence type="ECO:0000256" key="1">
    <source>
        <dbReference type="SAM" id="MobiDB-lite"/>
    </source>
</evidence>
<reference evidence="2 3" key="1">
    <citation type="journal article" date="2011" name="Stand. Genomic Sci.">
        <title>High quality draft genome sequence of Segniliparus rugosus CDC 945(T)= (ATCC BAA-974(T)).</title>
        <authorList>
            <person name="Earl A.M."/>
            <person name="Desjardins C.A."/>
            <person name="Fitzgerald M.G."/>
            <person name="Arachchi H.M."/>
            <person name="Zeng Q."/>
            <person name="Mehta T."/>
            <person name="Griggs A."/>
            <person name="Birren B.W."/>
            <person name="Toney N.C."/>
            <person name="Carr J."/>
            <person name="Posey J."/>
            <person name="Butler W.R."/>
        </authorList>
    </citation>
    <scope>NUCLEOTIDE SEQUENCE [LARGE SCALE GENOMIC DNA]</scope>
    <source>
        <strain evidence="3">ATCC BAA-974 / DSM 45345 / CCUG 50838 / CIP 108380 / JCM 13579 / CDC 945</strain>
    </source>
</reference>
<organism evidence="2 3">
    <name type="scientific">Segniliparus rugosus (strain ATCC BAA-974 / DSM 45345 / CCUG 50838 / CIP 108380 / JCM 13579 / CDC 945)</name>
    <dbReference type="NCBI Taxonomy" id="679197"/>
    <lineage>
        <taxon>Bacteria</taxon>
        <taxon>Bacillati</taxon>
        <taxon>Actinomycetota</taxon>
        <taxon>Actinomycetes</taxon>
        <taxon>Mycobacteriales</taxon>
        <taxon>Segniliparaceae</taxon>
        <taxon>Segniliparus</taxon>
    </lineage>
</organism>
<sequence>MIGLALLVPRSAADADDQRPSGPTQRGTDSYGKPSPVNGWKNCAEAPAHGVAAIVRGGPGYNPALDPTNGGARRLGASRRRSLERHATPHLFDLDHIFR</sequence>
<evidence type="ECO:0000313" key="3">
    <source>
        <dbReference type="Proteomes" id="UP000004816"/>
    </source>
</evidence>
<dbReference type="STRING" id="679197.HMPREF9336_02353"/>